<gene>
    <name evidence="6" type="primary">gabD</name>
    <name evidence="6" type="ORF">OA57_02365</name>
</gene>
<dbReference type="PANTHER" id="PTHR43353">
    <property type="entry name" value="SUCCINATE-SEMIALDEHYDE DEHYDROGENASE, MITOCHONDRIAL"/>
    <property type="match status" value="1"/>
</dbReference>
<dbReference type="SUPFAM" id="SSF53720">
    <property type="entry name" value="ALDH-like"/>
    <property type="match status" value="1"/>
</dbReference>
<dbReference type="PROSITE" id="PS00687">
    <property type="entry name" value="ALDEHYDE_DEHYDR_GLU"/>
    <property type="match status" value="1"/>
</dbReference>
<dbReference type="AlphaFoldDB" id="A0A0A3AVJ8"/>
<accession>A0A0A3AVJ8</accession>
<keyword evidence="2 4" id="KW-0560">Oxidoreductase</keyword>
<proteinExistence type="inferred from homology"/>
<dbReference type="FunFam" id="3.40.605.10:FF:000026">
    <property type="entry name" value="Aldehyde dehydrogenase, putative"/>
    <property type="match status" value="1"/>
</dbReference>
<feature type="active site" evidence="3">
    <location>
        <position position="256"/>
    </location>
</feature>
<dbReference type="CDD" id="cd07103">
    <property type="entry name" value="ALDH_F5_SSADH_GabD"/>
    <property type="match status" value="1"/>
</dbReference>
<dbReference type="InterPro" id="IPR015590">
    <property type="entry name" value="Aldehyde_DH_dom"/>
</dbReference>
<feature type="domain" description="Aldehyde dehydrogenase" evidence="5">
    <location>
        <begin position="20"/>
        <end position="478"/>
    </location>
</feature>
<dbReference type="FunFam" id="3.40.605.10:FF:000005">
    <property type="entry name" value="Succinate-semialdehyde dehydrogenase I"/>
    <property type="match status" value="1"/>
</dbReference>
<reference evidence="6 7" key="1">
    <citation type="submission" date="2014-11" db="EMBL/GenBank/DDBJ databases">
        <title>Draft genome sequence of Chelonobacter oris 1662T, associated with respiratory disease in Hermann's Tortoises.</title>
        <authorList>
            <person name="Kudirkiene E."/>
            <person name="Hansen M.J."/>
            <person name="Bojesen A.M."/>
        </authorList>
    </citation>
    <scope>NUCLEOTIDE SEQUENCE [LARGE SCALE GENOMIC DNA]</scope>
    <source>
        <strain evidence="6 7">1662</strain>
    </source>
</reference>
<dbReference type="InterPro" id="IPR029510">
    <property type="entry name" value="Ald_DH_CS_GLU"/>
</dbReference>
<dbReference type="PANTHER" id="PTHR43353:SF5">
    <property type="entry name" value="SUCCINATE-SEMIALDEHYDE DEHYDROGENASE, MITOCHONDRIAL"/>
    <property type="match status" value="1"/>
</dbReference>
<dbReference type="EMBL" id="JSUM01000003">
    <property type="protein sequence ID" value="KGQ71095.1"/>
    <property type="molecule type" value="Genomic_DNA"/>
</dbReference>
<dbReference type="Pfam" id="PF00171">
    <property type="entry name" value="Aldedh"/>
    <property type="match status" value="1"/>
</dbReference>
<dbReference type="InterPro" id="IPR016160">
    <property type="entry name" value="Ald_DH_CS_CYS"/>
</dbReference>
<dbReference type="NCBIfam" id="TIGR01780">
    <property type="entry name" value="SSADH"/>
    <property type="match status" value="1"/>
</dbReference>
<dbReference type="InterPro" id="IPR010102">
    <property type="entry name" value="Succ_semiAld_DH"/>
</dbReference>
<dbReference type="InterPro" id="IPR016161">
    <property type="entry name" value="Ald_DH/histidinol_DH"/>
</dbReference>
<evidence type="ECO:0000259" key="5">
    <source>
        <dbReference type="Pfam" id="PF00171"/>
    </source>
</evidence>
<dbReference type="GO" id="GO:0009450">
    <property type="term" value="P:gamma-aminobutyric acid catabolic process"/>
    <property type="evidence" value="ECO:0007669"/>
    <property type="project" value="InterPro"/>
</dbReference>
<protein>
    <submittedName>
        <fullName evidence="6">Succinate-semialdehyde dehydrogenase</fullName>
        <ecNumber evidence="6">1.2.1.16</ecNumber>
    </submittedName>
</protein>
<evidence type="ECO:0000256" key="1">
    <source>
        <dbReference type="ARBA" id="ARBA00009986"/>
    </source>
</evidence>
<comment type="caution">
    <text evidence="6">The sequence shown here is derived from an EMBL/GenBank/DDBJ whole genome shotgun (WGS) entry which is preliminary data.</text>
</comment>
<evidence type="ECO:0000313" key="6">
    <source>
        <dbReference type="EMBL" id="KGQ71095.1"/>
    </source>
</evidence>
<evidence type="ECO:0000313" key="7">
    <source>
        <dbReference type="Proteomes" id="UP000030380"/>
    </source>
</evidence>
<dbReference type="Proteomes" id="UP000030380">
    <property type="component" value="Unassembled WGS sequence"/>
</dbReference>
<organism evidence="6 7">
    <name type="scientific">Chelonobacter oris</name>
    <dbReference type="NCBI Taxonomy" id="505317"/>
    <lineage>
        <taxon>Bacteria</taxon>
        <taxon>Pseudomonadati</taxon>
        <taxon>Pseudomonadota</taxon>
        <taxon>Gammaproteobacteria</taxon>
        <taxon>Pasteurellales</taxon>
        <taxon>Pasteurellaceae</taxon>
        <taxon>Chelonobacter</taxon>
    </lineage>
</organism>
<dbReference type="RefSeq" id="WP_034612929.1">
    <property type="nucleotide sequence ID" value="NZ_JSUM01000003.1"/>
</dbReference>
<dbReference type="STRING" id="505317.OA57_02365"/>
<dbReference type="Gene3D" id="3.40.605.10">
    <property type="entry name" value="Aldehyde Dehydrogenase, Chain A, domain 1"/>
    <property type="match status" value="1"/>
</dbReference>
<evidence type="ECO:0000256" key="2">
    <source>
        <dbReference type="ARBA" id="ARBA00023002"/>
    </source>
</evidence>
<dbReference type="Gene3D" id="3.40.309.10">
    <property type="entry name" value="Aldehyde Dehydrogenase, Chain A, domain 2"/>
    <property type="match status" value="1"/>
</dbReference>
<dbReference type="OrthoDB" id="5687308at2"/>
<comment type="similarity">
    <text evidence="1 4">Belongs to the aldehyde dehydrogenase family.</text>
</comment>
<name>A0A0A3AVJ8_9PAST</name>
<dbReference type="GO" id="GO:0004777">
    <property type="term" value="F:succinate-semialdehyde dehydrogenase (NAD+) activity"/>
    <property type="evidence" value="ECO:0007669"/>
    <property type="project" value="TreeGrafter"/>
</dbReference>
<keyword evidence="7" id="KW-1185">Reference proteome</keyword>
<dbReference type="FunFam" id="3.40.309.10:FF:000004">
    <property type="entry name" value="Succinate-semialdehyde dehydrogenase I"/>
    <property type="match status" value="1"/>
</dbReference>
<evidence type="ECO:0000256" key="3">
    <source>
        <dbReference type="PROSITE-ProRule" id="PRU10007"/>
    </source>
</evidence>
<dbReference type="GO" id="GO:0005829">
    <property type="term" value="C:cytosol"/>
    <property type="evidence" value="ECO:0007669"/>
    <property type="project" value="TreeGrafter"/>
</dbReference>
<dbReference type="InterPro" id="IPR016163">
    <property type="entry name" value="Ald_DH_C"/>
</dbReference>
<dbReference type="InterPro" id="IPR050740">
    <property type="entry name" value="Aldehyde_DH_Superfamily"/>
</dbReference>
<sequence length="486" mass="52524">MLQLDDHTLLKNQCYIDGQWRQALSGETISVFNPASGDKIAEVPKMTGQEATEAVAAAKKALKDWRQKTAKERSRLLRNWFDLIVRHKKDLAVILTVEQGKPLAEAEGEVLYGAAYIEWYAEEAKRIYGDTIPAPSIDKRIFVTKQPIGVCAAITPWNFPNAMITRKAAPALAAGCTFIIRPASQTPLSALALAELAERAGIPAGVFNVITGSATQIGKVLTEDERVKKFSFTGSTQVGRILMQQCASTIKKVSLELGGNAPFIVFNDADLTAAVEGAMACKFRNAGQTCVCANRIYVQSEVYDEFVTLFRQAVAQLKIGNGLHTGVTFGPLIDKSAVDKVGEHIADALAKGAELVCGGAAAEQGGLFYQPTILRDVTAEMKVAKEETFGPLAPIFKFETEEEVIDAANDTEFGLASYFYSRDIGRIIRVSEGLEYGMVGVNSGILSNEAAPFGGVKQSGLGREGSKYGIEDYLEIKYTLLGGLDK</sequence>
<dbReference type="InterPro" id="IPR016162">
    <property type="entry name" value="Ald_DH_N"/>
</dbReference>
<dbReference type="PROSITE" id="PS00070">
    <property type="entry name" value="ALDEHYDE_DEHYDR_CYS"/>
    <property type="match status" value="1"/>
</dbReference>
<dbReference type="EC" id="1.2.1.16" evidence="6"/>
<evidence type="ECO:0000256" key="4">
    <source>
        <dbReference type="RuleBase" id="RU003345"/>
    </source>
</evidence>